<dbReference type="Proteomes" id="UP000199749">
    <property type="component" value="Chromosome"/>
</dbReference>
<dbReference type="PIRSF" id="PIRSF031505">
    <property type="entry name" value="GalT_short"/>
    <property type="match status" value="1"/>
</dbReference>
<evidence type="ECO:0000313" key="3">
    <source>
        <dbReference type="EMBL" id="ASN59459.1"/>
    </source>
</evidence>
<feature type="domain" description="DUF4931" evidence="1">
    <location>
        <begin position="27"/>
        <end position="135"/>
    </location>
</feature>
<evidence type="ECO:0000313" key="4">
    <source>
        <dbReference type="Proteomes" id="UP000199749"/>
    </source>
</evidence>
<dbReference type="InterPro" id="IPR046322">
    <property type="entry name" value="DUF4931"/>
</dbReference>
<evidence type="ECO:0000259" key="1">
    <source>
        <dbReference type="Pfam" id="PF16285"/>
    </source>
</evidence>
<proteinExistence type="predicted"/>
<protein>
    <submittedName>
        <fullName evidence="3">Galactose-1-phosphate uridylyltransferase</fullName>
    </submittedName>
</protein>
<dbReference type="SUPFAM" id="SSF54197">
    <property type="entry name" value="HIT-like"/>
    <property type="match status" value="1"/>
</dbReference>
<reference evidence="3 4" key="1">
    <citation type="submission" date="2017-07" db="EMBL/GenBank/DDBJ databases">
        <title>Lactobacillus curvatus MRS6 whole genome.</title>
        <authorList>
            <person name="Jans C."/>
            <person name="Lagler S."/>
            <person name="Lacroix C."/>
            <person name="Meile L."/>
            <person name="Stevens M.J.A."/>
        </authorList>
    </citation>
    <scope>NUCLEOTIDE SEQUENCE [LARGE SCALE GENOMIC DNA]</scope>
    <source>
        <strain evidence="3 4">MRS6</strain>
    </source>
</reference>
<dbReference type="AlphaFoldDB" id="A0AAC9XZN8"/>
<sequence length="264" mass="30367">MTTGLDNDTGKNVLSFNATTGIQKTKISQECPFCNVKHLSNIIDCQEEMVLLENKYPTLEGTTQLVLIESAQHDGDVANYDKDKWVDILSYAIHAWNQLMASERYISVLLYKNFGPQSGGSQKHPHMQIVGLKEINGYAQIEEFNFSGPMLQEQSGVIVNVSDRPIMGFFEVNIIWKDNSQLEIAAEKIQNTVKYVLNSYYDGFCDAYNLFFYKINGDYICKVVPRFVASPYFIGYKIGQKFNDEYVRYLKDEYQEYCYKISLE</sequence>
<dbReference type="InterPro" id="IPR049285">
    <property type="entry name" value="DUF4931_C"/>
</dbReference>
<name>A0AAC9XZN8_LATCU</name>
<dbReference type="Pfam" id="PF16285">
    <property type="entry name" value="DUF4931_N"/>
    <property type="match status" value="1"/>
</dbReference>
<dbReference type="InterPro" id="IPR036265">
    <property type="entry name" value="HIT-like_sf"/>
</dbReference>
<dbReference type="RefSeq" id="WP_089556306.1">
    <property type="nucleotide sequence ID" value="NZ_CP022474.1"/>
</dbReference>
<accession>A0AAC9XZN8</accession>
<dbReference type="Gene3D" id="3.30.428.10">
    <property type="entry name" value="HIT-like"/>
    <property type="match status" value="1"/>
</dbReference>
<keyword evidence="3" id="KW-0808">Transferase</keyword>
<dbReference type="GO" id="GO:0016779">
    <property type="term" value="F:nucleotidyltransferase activity"/>
    <property type="evidence" value="ECO:0007669"/>
    <property type="project" value="UniProtKB-KW"/>
</dbReference>
<dbReference type="EMBL" id="CP022474">
    <property type="protein sequence ID" value="ASN59459.1"/>
    <property type="molecule type" value="Genomic_DNA"/>
</dbReference>
<dbReference type="InterPro" id="IPR012361">
    <property type="entry name" value="GalT_short"/>
</dbReference>
<gene>
    <name evidence="3" type="ORF">CG419_01950</name>
</gene>
<keyword evidence="3" id="KW-0548">Nucleotidyltransferase</keyword>
<organism evidence="3 4">
    <name type="scientific">Latilactobacillus curvatus</name>
    <name type="common">Lactobacillus curvatus</name>
    <dbReference type="NCBI Taxonomy" id="28038"/>
    <lineage>
        <taxon>Bacteria</taxon>
        <taxon>Bacillati</taxon>
        <taxon>Bacillota</taxon>
        <taxon>Bacilli</taxon>
        <taxon>Lactobacillales</taxon>
        <taxon>Lactobacillaceae</taxon>
        <taxon>Latilactobacillus</taxon>
    </lineage>
</organism>
<dbReference type="Pfam" id="PF20956">
    <property type="entry name" value="DUF4931_C"/>
    <property type="match status" value="1"/>
</dbReference>
<evidence type="ECO:0000259" key="2">
    <source>
        <dbReference type="Pfam" id="PF20956"/>
    </source>
</evidence>
<feature type="domain" description="DUF4931" evidence="2">
    <location>
        <begin position="140"/>
        <end position="244"/>
    </location>
</feature>